<dbReference type="STRING" id="578462.A0A0L0SWU1"/>
<dbReference type="GO" id="GO:0016020">
    <property type="term" value="C:membrane"/>
    <property type="evidence" value="ECO:0007669"/>
    <property type="project" value="UniProtKB-SubCell"/>
</dbReference>
<evidence type="ECO:0000256" key="4">
    <source>
        <dbReference type="ARBA" id="ARBA00022989"/>
    </source>
</evidence>
<evidence type="ECO:0000256" key="3">
    <source>
        <dbReference type="ARBA" id="ARBA00022692"/>
    </source>
</evidence>
<feature type="compositionally biased region" description="Low complexity" evidence="6">
    <location>
        <begin position="1151"/>
        <end position="1172"/>
    </location>
</feature>
<feature type="region of interest" description="Disordered" evidence="6">
    <location>
        <begin position="1149"/>
        <end position="1172"/>
    </location>
</feature>
<dbReference type="AlphaFoldDB" id="A0A0L0SWU1"/>
<dbReference type="OrthoDB" id="277931at2759"/>
<evidence type="ECO:0008006" key="9">
    <source>
        <dbReference type="Google" id="ProtNLM"/>
    </source>
</evidence>
<feature type="compositionally biased region" description="Polar residues" evidence="6">
    <location>
        <begin position="513"/>
        <end position="523"/>
    </location>
</feature>
<protein>
    <recommendedName>
        <fullName evidence="9">DUF726 domain-containing protein</fullName>
    </recommendedName>
</protein>
<gene>
    <name evidence="7" type="ORF">AMAG_11478</name>
</gene>
<organism evidence="7 8">
    <name type="scientific">Allomyces macrogynus (strain ATCC 38327)</name>
    <name type="common">Allomyces javanicus var. macrogynus</name>
    <dbReference type="NCBI Taxonomy" id="578462"/>
    <lineage>
        <taxon>Eukaryota</taxon>
        <taxon>Fungi</taxon>
        <taxon>Fungi incertae sedis</taxon>
        <taxon>Blastocladiomycota</taxon>
        <taxon>Blastocladiomycetes</taxon>
        <taxon>Blastocladiales</taxon>
        <taxon>Blastocladiaceae</taxon>
        <taxon>Allomyces</taxon>
    </lineage>
</organism>
<keyword evidence="5" id="KW-0472">Membrane</keyword>
<evidence type="ECO:0000313" key="8">
    <source>
        <dbReference type="Proteomes" id="UP000054350"/>
    </source>
</evidence>
<comment type="similarity">
    <text evidence="2">Belongs to the TMCO4 family.</text>
</comment>
<feature type="compositionally biased region" description="Basic and acidic residues" evidence="6">
    <location>
        <begin position="95"/>
        <end position="107"/>
    </location>
</feature>
<feature type="compositionally biased region" description="Low complexity" evidence="6">
    <location>
        <begin position="208"/>
        <end position="226"/>
    </location>
</feature>
<name>A0A0L0SWU1_ALLM3</name>
<feature type="region of interest" description="Disordered" evidence="6">
    <location>
        <begin position="182"/>
        <end position="328"/>
    </location>
</feature>
<reference evidence="8" key="2">
    <citation type="submission" date="2009-11" db="EMBL/GenBank/DDBJ databases">
        <title>The Genome Sequence of Allomyces macrogynus strain ATCC 38327.</title>
        <authorList>
            <consortium name="The Broad Institute Genome Sequencing Platform"/>
            <person name="Russ C."/>
            <person name="Cuomo C."/>
            <person name="Shea T."/>
            <person name="Young S.K."/>
            <person name="Zeng Q."/>
            <person name="Koehrsen M."/>
            <person name="Haas B."/>
            <person name="Borodovsky M."/>
            <person name="Guigo R."/>
            <person name="Alvarado L."/>
            <person name="Berlin A."/>
            <person name="Borenstein D."/>
            <person name="Chen Z."/>
            <person name="Engels R."/>
            <person name="Freedman E."/>
            <person name="Gellesch M."/>
            <person name="Goldberg J."/>
            <person name="Griggs A."/>
            <person name="Gujja S."/>
            <person name="Heiman D."/>
            <person name="Hepburn T."/>
            <person name="Howarth C."/>
            <person name="Jen D."/>
            <person name="Larson L."/>
            <person name="Lewis B."/>
            <person name="Mehta T."/>
            <person name="Park D."/>
            <person name="Pearson M."/>
            <person name="Roberts A."/>
            <person name="Saif S."/>
            <person name="Shenoy N."/>
            <person name="Sisk P."/>
            <person name="Stolte C."/>
            <person name="Sykes S."/>
            <person name="Walk T."/>
            <person name="White J."/>
            <person name="Yandava C."/>
            <person name="Burger G."/>
            <person name="Gray M.W."/>
            <person name="Holland P.W.H."/>
            <person name="King N."/>
            <person name="Lang F.B.F."/>
            <person name="Roger A.J."/>
            <person name="Ruiz-Trillo I."/>
            <person name="Lander E."/>
            <person name="Nusbaum C."/>
        </authorList>
    </citation>
    <scope>NUCLEOTIDE SEQUENCE [LARGE SCALE GENOMIC DNA]</scope>
    <source>
        <strain evidence="8">ATCC 38327</strain>
    </source>
</reference>
<feature type="compositionally biased region" description="Low complexity" evidence="6">
    <location>
        <begin position="272"/>
        <end position="291"/>
    </location>
</feature>
<keyword evidence="8" id="KW-1185">Reference proteome</keyword>
<dbReference type="EMBL" id="GG745351">
    <property type="protein sequence ID" value="KNE67013.1"/>
    <property type="molecule type" value="Genomic_DNA"/>
</dbReference>
<evidence type="ECO:0000256" key="1">
    <source>
        <dbReference type="ARBA" id="ARBA00004141"/>
    </source>
</evidence>
<keyword evidence="3" id="KW-0812">Transmembrane</keyword>
<evidence type="ECO:0000313" key="7">
    <source>
        <dbReference type="EMBL" id="KNE67013.1"/>
    </source>
</evidence>
<dbReference type="Pfam" id="PF05277">
    <property type="entry name" value="DUF726"/>
    <property type="match status" value="1"/>
</dbReference>
<feature type="compositionally biased region" description="Pro residues" evidence="6">
    <location>
        <begin position="39"/>
        <end position="56"/>
    </location>
</feature>
<feature type="compositionally biased region" description="Low complexity" evidence="6">
    <location>
        <begin position="82"/>
        <end position="94"/>
    </location>
</feature>
<feature type="compositionally biased region" description="Polar residues" evidence="6">
    <location>
        <begin position="296"/>
        <end position="306"/>
    </location>
</feature>
<sequence length="1172" mass="122886">MSSPSQQPAPSPAPAPRAAVPPLTSNPWAVDAADDPFSALPPSPVRAPSSARPPLPADNASLSLPAAALWGDDPAAWHDALGGTASSSSSSGAGSDREYHHGAGSDHENDDDADLGVLPAAPVPRAPRVLPSLAQAEAAVIGAAAADAATKIYLANHPPPLDLALLGHAAWQGPLDVAAPWTTDTHAAADGNDDNASDSEDDSDDGSNSDGSDQDTASAASASTAAADRDQARPSGTASKGASACDTLRDAPHATVPSPASKTSTIDARLWSATASSSSSSAPSTPRPASALFSPRVSSLSTSSIGNRPATPHDDNDTMPDESSLNPKALFTDPQKLAYAALVYLAVQQGYDHFDAIQFKSVHVALQSYGVWATKLLARLHAHLHVAPQEQRMIENLVKHGIEPFDVAAALIPNDVLDQWKLDRKREREEALRKQDEEERRAQRELEMEARRKRKSDRKKKKAARKVASPRPNGTASTEPADQGAGKRPDTADSDDDVVPLPEYAALPGDNYFPNQPQEQPVASDSDSDGDDDDGSDGRTTSHSPSRPRAASTVTPHRSPSAKRSPSRPRASSDAGSSARSATPTAAPPPATTAAPRAMPAVSLSRSDVRHAALADLVVVCVGAGHHHYDARSRVLVHSIGAWLLVPPLEVVSVECSFAQQLGLLDGVASAAGRDFDRDYKARSKRDRGKRIAAMAAAAVGGGLALGLSAGLAAPLIGAGLGAAFTGVGLTGTTSFLSGTGGVALITTGATLTGSRVAQTKMAKRTRGISDFTFLPVHEGRHMNVVITMGGWLAKTDEKNEDIALPFSLLDTAHGDHYSILWEPDELRELGSALKMIAGEVISTAVQQALMVTMLHSLLAALAWPLALLKIGYLIDNPWQNALARSKKAGQLLADLLMQQVQEGRPVTLVGYSLGARALLYCLLELAANHGHGLVQDVYLFGCPATPSREQWALARSVVAGKFVNGYVKNDWILGFLFRASAGFGAVAGLAPTSAHGVEDLDLTGLVNGHLAYRVTMPRILERVGLAGADAGAVAVSDGAHGVQGNAVDLDFMVRKDRETEHKQEEQSRIARERSELEAAAKRRTGKDDVLLHLQLATGGDSLTVMSRVNHDAADLVPLADLQAGMQPHVAAGLAAYVPLTPVPAAGIQGQQQMTRPPVGQQQQQQMQKKPV</sequence>
<proteinExistence type="inferred from homology"/>
<feature type="compositionally biased region" description="Low complexity" evidence="6">
    <location>
        <begin position="558"/>
        <end position="585"/>
    </location>
</feature>
<evidence type="ECO:0000256" key="2">
    <source>
        <dbReference type="ARBA" id="ARBA00009824"/>
    </source>
</evidence>
<accession>A0A0L0SWU1</accession>
<evidence type="ECO:0000256" key="5">
    <source>
        <dbReference type="ARBA" id="ARBA00023136"/>
    </source>
</evidence>
<comment type="subcellular location">
    <subcellularLocation>
        <location evidence="1">Membrane</location>
        <topology evidence="1">Multi-pass membrane protein</topology>
    </subcellularLocation>
</comment>
<feature type="compositionally biased region" description="Acidic residues" evidence="6">
    <location>
        <begin position="191"/>
        <end position="207"/>
    </location>
</feature>
<feature type="compositionally biased region" description="Acidic residues" evidence="6">
    <location>
        <begin position="526"/>
        <end position="535"/>
    </location>
</feature>
<dbReference type="PANTHER" id="PTHR17920">
    <property type="entry name" value="TRANSMEMBRANE AND COILED-COIL DOMAIN-CONTAINING PROTEIN 4 TMCO4"/>
    <property type="match status" value="1"/>
</dbReference>
<dbReference type="eggNOG" id="KOG2385">
    <property type="taxonomic scope" value="Eukaryota"/>
</dbReference>
<keyword evidence="4" id="KW-1133">Transmembrane helix</keyword>
<feature type="compositionally biased region" description="Basic residues" evidence="6">
    <location>
        <begin position="451"/>
        <end position="465"/>
    </location>
</feature>
<dbReference type="VEuPathDB" id="FungiDB:AMAG_11478"/>
<feature type="region of interest" description="Disordered" evidence="6">
    <location>
        <begin position="74"/>
        <end position="123"/>
    </location>
</feature>
<evidence type="ECO:0000256" key="6">
    <source>
        <dbReference type="SAM" id="MobiDB-lite"/>
    </source>
</evidence>
<dbReference type="InterPro" id="IPR007941">
    <property type="entry name" value="DUF726"/>
</dbReference>
<feature type="region of interest" description="Disordered" evidence="6">
    <location>
        <begin position="1"/>
        <end position="60"/>
    </location>
</feature>
<dbReference type="InterPro" id="IPR029058">
    <property type="entry name" value="AB_hydrolase_fold"/>
</dbReference>
<dbReference type="SUPFAM" id="SSF53474">
    <property type="entry name" value="alpha/beta-Hydrolases"/>
    <property type="match status" value="1"/>
</dbReference>
<reference evidence="7 8" key="1">
    <citation type="submission" date="2009-11" db="EMBL/GenBank/DDBJ databases">
        <title>Annotation of Allomyces macrogynus ATCC 38327.</title>
        <authorList>
            <consortium name="The Broad Institute Genome Sequencing Platform"/>
            <person name="Russ C."/>
            <person name="Cuomo C."/>
            <person name="Burger G."/>
            <person name="Gray M.W."/>
            <person name="Holland P.W.H."/>
            <person name="King N."/>
            <person name="Lang F.B.F."/>
            <person name="Roger A.J."/>
            <person name="Ruiz-Trillo I."/>
            <person name="Young S.K."/>
            <person name="Zeng Q."/>
            <person name="Gargeya S."/>
            <person name="Fitzgerald M."/>
            <person name="Haas B."/>
            <person name="Abouelleil A."/>
            <person name="Alvarado L."/>
            <person name="Arachchi H.M."/>
            <person name="Berlin A."/>
            <person name="Chapman S.B."/>
            <person name="Gearin G."/>
            <person name="Goldberg J."/>
            <person name="Griggs A."/>
            <person name="Gujja S."/>
            <person name="Hansen M."/>
            <person name="Heiman D."/>
            <person name="Howarth C."/>
            <person name="Larimer J."/>
            <person name="Lui A."/>
            <person name="MacDonald P.J.P."/>
            <person name="McCowen C."/>
            <person name="Montmayeur A."/>
            <person name="Murphy C."/>
            <person name="Neiman D."/>
            <person name="Pearson M."/>
            <person name="Priest M."/>
            <person name="Roberts A."/>
            <person name="Saif S."/>
            <person name="Shea T."/>
            <person name="Sisk P."/>
            <person name="Stolte C."/>
            <person name="Sykes S."/>
            <person name="Wortman J."/>
            <person name="Nusbaum C."/>
            <person name="Birren B."/>
        </authorList>
    </citation>
    <scope>NUCLEOTIDE SEQUENCE [LARGE SCALE GENOMIC DNA]</scope>
    <source>
        <strain evidence="7 8">ATCC 38327</strain>
    </source>
</reference>
<feature type="region of interest" description="Disordered" evidence="6">
    <location>
        <begin position="447"/>
        <end position="599"/>
    </location>
</feature>
<dbReference type="PANTHER" id="PTHR17920:SF3">
    <property type="entry name" value="TRANSMEMBRANE AND COILED-COIL DOMAIN-CONTAINING PROTEIN 4"/>
    <property type="match status" value="1"/>
</dbReference>
<dbReference type="Proteomes" id="UP000054350">
    <property type="component" value="Unassembled WGS sequence"/>
</dbReference>